<sequence>MATIALYSNQIAQMSGKLGEVKKTVGDYKSELFSLKTKALAIKQSICNMEDVISSIQASTSVQEEKVDSLEQVRGSSEQFIEDTYRIDGNVADLVNKRKDDFYDQYKYLKPDREKNFWEKRKNDLKKIGEWCKEHWKAVVTIVLVIAVIVVAVVATVMFGLPAVLAFIGKSILCGIVKSILSGIVIGGVIGGLISIATGGGFWEGFEEGAFFGAVAGGIASGMGVFFTGAVKGAVIKLWQTLVTGGASGVGAMLLSDLGDVVIKGDSMSLKKIVTDVVIAGVTGVVFAGIGYGLSKAFKALKLKMFNKGGLDSIPDKAKDIANQVKAKNGAAPQGYKGGKVYQNMPKEGAQKLPEGISYKEYDINPYVKGQNRGMERIIIGDDGSVWYTNNHYETFTRIE</sequence>
<dbReference type="SUPFAM" id="SSF53933">
    <property type="entry name" value="Microbial ribonucleases"/>
    <property type="match status" value="1"/>
</dbReference>
<evidence type="ECO:0000256" key="1">
    <source>
        <dbReference type="ARBA" id="ARBA00022722"/>
    </source>
</evidence>
<dbReference type="Pfam" id="PF00545">
    <property type="entry name" value="Ribonuclease"/>
    <property type="match status" value="1"/>
</dbReference>
<keyword evidence="3" id="KW-1133">Transmembrane helix</keyword>
<proteinExistence type="predicted"/>
<keyword evidence="3" id="KW-0472">Membrane</keyword>
<dbReference type="GO" id="GO:0003723">
    <property type="term" value="F:RNA binding"/>
    <property type="evidence" value="ECO:0007669"/>
    <property type="project" value="InterPro"/>
</dbReference>
<dbReference type="Proteomes" id="UP000184038">
    <property type="component" value="Unassembled WGS sequence"/>
</dbReference>
<dbReference type="InterPro" id="IPR016191">
    <property type="entry name" value="Ribonuclease/ribotoxin"/>
</dbReference>
<keyword evidence="5" id="KW-1185">Reference proteome</keyword>
<dbReference type="STRING" id="1120996.SAMN02746066_04649"/>
<dbReference type="EMBL" id="FRCP01000039">
    <property type="protein sequence ID" value="SHN05794.1"/>
    <property type="molecule type" value="Genomic_DNA"/>
</dbReference>
<feature type="transmembrane region" description="Helical" evidence="3">
    <location>
        <begin position="276"/>
        <end position="295"/>
    </location>
</feature>
<evidence type="ECO:0000313" key="4">
    <source>
        <dbReference type="EMBL" id="SHN05794.1"/>
    </source>
</evidence>
<feature type="transmembrane region" description="Helical" evidence="3">
    <location>
        <begin position="142"/>
        <end position="168"/>
    </location>
</feature>
<dbReference type="OrthoDB" id="9803442at2"/>
<organism evidence="4 5">
    <name type="scientific">Anaerosporobacter mobilis DSM 15930</name>
    <dbReference type="NCBI Taxonomy" id="1120996"/>
    <lineage>
        <taxon>Bacteria</taxon>
        <taxon>Bacillati</taxon>
        <taxon>Bacillota</taxon>
        <taxon>Clostridia</taxon>
        <taxon>Lachnospirales</taxon>
        <taxon>Lachnospiraceae</taxon>
        <taxon>Anaerosporobacter</taxon>
    </lineage>
</organism>
<accession>A0A1M7NQB4</accession>
<dbReference type="Gene3D" id="3.10.450.30">
    <property type="entry name" value="Microbial ribonucleases"/>
    <property type="match status" value="1"/>
</dbReference>
<protein>
    <submittedName>
        <fullName evidence="4">Ribonuclease</fullName>
    </submittedName>
</protein>
<reference evidence="4 5" key="1">
    <citation type="submission" date="2016-11" db="EMBL/GenBank/DDBJ databases">
        <authorList>
            <person name="Jaros S."/>
            <person name="Januszkiewicz K."/>
            <person name="Wedrychowicz H."/>
        </authorList>
    </citation>
    <scope>NUCLEOTIDE SEQUENCE [LARGE SCALE GENOMIC DNA]</scope>
    <source>
        <strain evidence="4 5">DSM 15930</strain>
    </source>
</reference>
<evidence type="ECO:0000256" key="3">
    <source>
        <dbReference type="SAM" id="Phobius"/>
    </source>
</evidence>
<keyword evidence="1" id="KW-0540">Nuclease</keyword>
<feature type="transmembrane region" description="Helical" evidence="3">
    <location>
        <begin position="180"/>
        <end position="203"/>
    </location>
</feature>
<evidence type="ECO:0000256" key="2">
    <source>
        <dbReference type="ARBA" id="ARBA00022801"/>
    </source>
</evidence>
<dbReference type="GO" id="GO:0004521">
    <property type="term" value="F:RNA endonuclease activity"/>
    <property type="evidence" value="ECO:0007669"/>
    <property type="project" value="InterPro"/>
</dbReference>
<name>A0A1M7NQB4_9FIRM</name>
<keyword evidence="3" id="KW-0812">Transmembrane</keyword>
<dbReference type="AlphaFoldDB" id="A0A1M7NQB4"/>
<keyword evidence="2" id="KW-0378">Hydrolase</keyword>
<feature type="transmembrane region" description="Helical" evidence="3">
    <location>
        <begin position="209"/>
        <end position="231"/>
    </location>
</feature>
<dbReference type="RefSeq" id="WP_073291990.1">
    <property type="nucleotide sequence ID" value="NZ_FRCP01000039.1"/>
</dbReference>
<evidence type="ECO:0000313" key="5">
    <source>
        <dbReference type="Proteomes" id="UP000184038"/>
    </source>
</evidence>
<gene>
    <name evidence="4" type="ORF">SAMN02746066_04649</name>
</gene>
<dbReference type="InterPro" id="IPR000026">
    <property type="entry name" value="N1-like"/>
</dbReference>
<dbReference type="GO" id="GO:0016787">
    <property type="term" value="F:hydrolase activity"/>
    <property type="evidence" value="ECO:0007669"/>
    <property type="project" value="UniProtKB-KW"/>
</dbReference>